<dbReference type="InterPro" id="IPR017441">
    <property type="entry name" value="Protein_kinase_ATP_BS"/>
</dbReference>
<dbReference type="GO" id="GO:0050684">
    <property type="term" value="P:regulation of mRNA processing"/>
    <property type="evidence" value="ECO:0007669"/>
    <property type="project" value="TreeGrafter"/>
</dbReference>
<accession>A0A074W773</accession>
<evidence type="ECO:0000256" key="1">
    <source>
        <dbReference type="ARBA" id="ARBA00012513"/>
    </source>
</evidence>
<evidence type="ECO:0000313" key="11">
    <source>
        <dbReference type="EMBL" id="KEQ58426.1"/>
    </source>
</evidence>
<evidence type="ECO:0000256" key="3">
    <source>
        <dbReference type="ARBA" id="ARBA00022679"/>
    </source>
</evidence>
<dbReference type="PROSITE" id="PS50011">
    <property type="entry name" value="PROTEIN_KINASE_DOM"/>
    <property type="match status" value="1"/>
</dbReference>
<keyword evidence="6 9" id="KW-0067">ATP-binding</keyword>
<dbReference type="Pfam" id="PF00069">
    <property type="entry name" value="Pkinase"/>
    <property type="match status" value="2"/>
</dbReference>
<evidence type="ECO:0000256" key="8">
    <source>
        <dbReference type="ARBA" id="ARBA00048679"/>
    </source>
</evidence>
<evidence type="ECO:0000313" key="12">
    <source>
        <dbReference type="Proteomes" id="UP000030672"/>
    </source>
</evidence>
<proteinExistence type="predicted"/>
<feature type="domain" description="Protein kinase" evidence="10">
    <location>
        <begin position="37"/>
        <end position="393"/>
    </location>
</feature>
<dbReference type="HOGENOM" id="CLU_000288_81_2_1"/>
<evidence type="ECO:0000256" key="4">
    <source>
        <dbReference type="ARBA" id="ARBA00022741"/>
    </source>
</evidence>
<sequence>MRLFEYKCGVPEEPLDRYEPGGYHPVRLHDVFAGGRYKVIHKLGHGSYSTTWIARDSMLSRNVALKITVAEASSPNNRERRVLQALSEPKTTLQSDRMHIMQLLDDFQHHGPNGVHDCLVFELLGPSVASVVEKQCTGDRLPGHVARKACKELGLALAVLHRQEVGHGDIHTGNLAFCVPGLDSISEDKLFEIYGVPKTGSVTRADGGSLRSGVPDYLVWSASCPASGLNLAESYVKLIDFGESFFSYEKSKALHTPLALRAPEVLFDEEYDFRVDCWGFACAIFELIVGYPPFTGIMAKKEDILQQIADMIGEPPEKWQPKWKVLPKWDQIYDEDPVYNLEQWLDLTYFDDGKRIDFTREDIKQVARMIRELLQWCPSERSSVSEVLANEWFQDC</sequence>
<evidence type="ECO:0000259" key="10">
    <source>
        <dbReference type="PROSITE" id="PS50011"/>
    </source>
</evidence>
<comment type="catalytic activity">
    <reaction evidence="8">
        <text>L-seryl-[protein] + ATP = O-phospho-L-seryl-[protein] + ADP + H(+)</text>
        <dbReference type="Rhea" id="RHEA:17989"/>
        <dbReference type="Rhea" id="RHEA-COMP:9863"/>
        <dbReference type="Rhea" id="RHEA-COMP:11604"/>
        <dbReference type="ChEBI" id="CHEBI:15378"/>
        <dbReference type="ChEBI" id="CHEBI:29999"/>
        <dbReference type="ChEBI" id="CHEBI:30616"/>
        <dbReference type="ChEBI" id="CHEBI:83421"/>
        <dbReference type="ChEBI" id="CHEBI:456216"/>
        <dbReference type="EC" id="2.7.11.1"/>
    </reaction>
</comment>
<protein>
    <recommendedName>
        <fullName evidence="1">non-specific serine/threonine protein kinase</fullName>
        <ecNumber evidence="1">2.7.11.1</ecNumber>
    </recommendedName>
</protein>
<name>A0A074W773_AURM1</name>
<reference evidence="11 12" key="1">
    <citation type="journal article" date="2014" name="BMC Genomics">
        <title>Genome sequencing of four Aureobasidium pullulans varieties: biotechnological potential, stress tolerance, and description of new species.</title>
        <authorList>
            <person name="Gostin Ar C."/>
            <person name="Ohm R.A."/>
            <person name="Kogej T."/>
            <person name="Sonjak S."/>
            <person name="Turk M."/>
            <person name="Zajc J."/>
            <person name="Zalar P."/>
            <person name="Grube M."/>
            <person name="Sun H."/>
            <person name="Han J."/>
            <person name="Sharma A."/>
            <person name="Chiniquy J."/>
            <person name="Ngan C.Y."/>
            <person name="Lipzen A."/>
            <person name="Barry K."/>
            <person name="Grigoriev I.V."/>
            <person name="Gunde-Cimerman N."/>
        </authorList>
    </citation>
    <scope>NUCLEOTIDE SEQUENCE [LARGE SCALE GENOMIC DNA]</scope>
    <source>
        <strain evidence="11 12">CBS 110374</strain>
    </source>
</reference>
<dbReference type="GO" id="GO:0004674">
    <property type="term" value="F:protein serine/threonine kinase activity"/>
    <property type="evidence" value="ECO:0007669"/>
    <property type="project" value="UniProtKB-KW"/>
</dbReference>
<evidence type="ECO:0000256" key="7">
    <source>
        <dbReference type="ARBA" id="ARBA00047899"/>
    </source>
</evidence>
<keyword evidence="12" id="KW-1185">Reference proteome</keyword>
<dbReference type="InterPro" id="IPR011009">
    <property type="entry name" value="Kinase-like_dom_sf"/>
</dbReference>
<dbReference type="EMBL" id="KL584855">
    <property type="protein sequence ID" value="KEQ58426.1"/>
    <property type="molecule type" value="Genomic_DNA"/>
</dbReference>
<evidence type="ECO:0000256" key="2">
    <source>
        <dbReference type="ARBA" id="ARBA00022527"/>
    </source>
</evidence>
<dbReference type="InterPro" id="IPR051334">
    <property type="entry name" value="SRPK"/>
</dbReference>
<dbReference type="AlphaFoldDB" id="A0A074W773"/>
<dbReference type="PANTHER" id="PTHR47634">
    <property type="entry name" value="PROTEIN KINASE DOMAIN-CONTAINING PROTEIN-RELATED"/>
    <property type="match status" value="1"/>
</dbReference>
<dbReference type="EC" id="2.7.11.1" evidence="1"/>
<dbReference type="Gene3D" id="1.10.510.10">
    <property type="entry name" value="Transferase(Phosphotransferase) domain 1"/>
    <property type="match status" value="1"/>
</dbReference>
<keyword evidence="5 11" id="KW-0418">Kinase</keyword>
<keyword evidence="2" id="KW-0723">Serine/threonine-protein kinase</keyword>
<dbReference type="STRING" id="1043003.A0A074W773"/>
<dbReference type="GO" id="GO:0000245">
    <property type="term" value="P:spliceosomal complex assembly"/>
    <property type="evidence" value="ECO:0007669"/>
    <property type="project" value="TreeGrafter"/>
</dbReference>
<keyword evidence="4 9" id="KW-0547">Nucleotide-binding</keyword>
<gene>
    <name evidence="11" type="ORF">M437DRAFT_59272</name>
</gene>
<dbReference type="GO" id="GO:0005524">
    <property type="term" value="F:ATP binding"/>
    <property type="evidence" value="ECO:0007669"/>
    <property type="project" value="UniProtKB-UniRule"/>
</dbReference>
<dbReference type="PROSITE" id="PS00107">
    <property type="entry name" value="PROTEIN_KINASE_ATP"/>
    <property type="match status" value="1"/>
</dbReference>
<dbReference type="SUPFAM" id="SSF56112">
    <property type="entry name" value="Protein kinase-like (PK-like)"/>
    <property type="match status" value="1"/>
</dbReference>
<dbReference type="RefSeq" id="XP_040875449.1">
    <property type="nucleotide sequence ID" value="XM_041023550.1"/>
</dbReference>
<feature type="binding site" evidence="9">
    <location>
        <position position="66"/>
    </location>
    <ligand>
        <name>ATP</name>
        <dbReference type="ChEBI" id="CHEBI:30616"/>
    </ligand>
</feature>
<organism evidence="11 12">
    <name type="scientific">Aureobasidium melanogenum (strain CBS 110374)</name>
    <name type="common">Aureobasidium pullulans var. melanogenum</name>
    <dbReference type="NCBI Taxonomy" id="1043003"/>
    <lineage>
        <taxon>Eukaryota</taxon>
        <taxon>Fungi</taxon>
        <taxon>Dikarya</taxon>
        <taxon>Ascomycota</taxon>
        <taxon>Pezizomycotina</taxon>
        <taxon>Dothideomycetes</taxon>
        <taxon>Dothideomycetidae</taxon>
        <taxon>Dothideales</taxon>
        <taxon>Saccotheciaceae</taxon>
        <taxon>Aureobasidium</taxon>
    </lineage>
</organism>
<evidence type="ECO:0000256" key="5">
    <source>
        <dbReference type="ARBA" id="ARBA00022777"/>
    </source>
</evidence>
<dbReference type="InterPro" id="IPR000719">
    <property type="entry name" value="Prot_kinase_dom"/>
</dbReference>
<evidence type="ECO:0000256" key="6">
    <source>
        <dbReference type="ARBA" id="ARBA00022840"/>
    </source>
</evidence>
<keyword evidence="3" id="KW-0808">Transferase</keyword>
<comment type="catalytic activity">
    <reaction evidence="7">
        <text>L-threonyl-[protein] + ATP = O-phospho-L-threonyl-[protein] + ADP + H(+)</text>
        <dbReference type="Rhea" id="RHEA:46608"/>
        <dbReference type="Rhea" id="RHEA-COMP:11060"/>
        <dbReference type="Rhea" id="RHEA-COMP:11605"/>
        <dbReference type="ChEBI" id="CHEBI:15378"/>
        <dbReference type="ChEBI" id="CHEBI:30013"/>
        <dbReference type="ChEBI" id="CHEBI:30616"/>
        <dbReference type="ChEBI" id="CHEBI:61977"/>
        <dbReference type="ChEBI" id="CHEBI:456216"/>
        <dbReference type="EC" id="2.7.11.1"/>
    </reaction>
</comment>
<dbReference type="SMART" id="SM00220">
    <property type="entry name" value="S_TKc"/>
    <property type="match status" value="1"/>
</dbReference>
<dbReference type="GeneID" id="63916923"/>
<evidence type="ECO:0000256" key="9">
    <source>
        <dbReference type="PROSITE-ProRule" id="PRU10141"/>
    </source>
</evidence>
<dbReference type="Gene3D" id="3.30.200.20">
    <property type="entry name" value="Phosphorylase Kinase, domain 1"/>
    <property type="match status" value="1"/>
</dbReference>
<dbReference type="PANTHER" id="PTHR47634:SF9">
    <property type="entry name" value="PROTEIN KINASE DOMAIN-CONTAINING PROTEIN-RELATED"/>
    <property type="match status" value="1"/>
</dbReference>
<dbReference type="Proteomes" id="UP000030672">
    <property type="component" value="Unassembled WGS sequence"/>
</dbReference>